<keyword evidence="2" id="KW-1185">Reference proteome</keyword>
<dbReference type="RefSeq" id="WP_155466496.1">
    <property type="nucleotide sequence ID" value="NZ_WNKY01000036.1"/>
</dbReference>
<dbReference type="SUPFAM" id="SSF63825">
    <property type="entry name" value="YWTD domain"/>
    <property type="match status" value="1"/>
</dbReference>
<dbReference type="EMBL" id="WNKY01000036">
    <property type="protein sequence ID" value="MTV40537.1"/>
    <property type="molecule type" value="Genomic_DNA"/>
</dbReference>
<dbReference type="Proteomes" id="UP000475582">
    <property type="component" value="Unassembled WGS sequence"/>
</dbReference>
<name>A0A6L6PPF1_9BURK</name>
<sequence>MNLLLTTSQSFLLLDTDSGHARRLDGGRGLYYGIARHGEHLYVAARRRLVSSDVPAADERGEILMFDRRLRPCGSLRAPFPLRDLHEIAWHDGKLYATASHDNLIAVYDGQRWEEWYPLGGPGVGDQNHLNSFMFENGLIWILAHNRGPSELYAFSLAERRQVQRIALGNCGHNMWREQGQMLTCSSAESRLLGDQGFELHTGGFPRGVAFNATRRCLGISALIERKARDFTVGKVRVYDRAWQALHDIDMAGEGLVLDLMELPAGFAAPPASAWTRLGAALGLSAPPAPSLHFAPQPPHDD</sequence>
<evidence type="ECO:0000313" key="1">
    <source>
        <dbReference type="EMBL" id="MTV40537.1"/>
    </source>
</evidence>
<gene>
    <name evidence="1" type="ORF">GM676_23540</name>
</gene>
<dbReference type="AlphaFoldDB" id="A0A6L6PPF1"/>
<comment type="caution">
    <text evidence="1">The sequence shown here is derived from an EMBL/GenBank/DDBJ whole genome shotgun (WGS) entry which is preliminary data.</text>
</comment>
<accession>A0A6L6PPF1</accession>
<protein>
    <submittedName>
        <fullName evidence="1">Uncharacterized protein</fullName>
    </submittedName>
</protein>
<organism evidence="1 2">
    <name type="scientific">Duganella radicis</name>
    <dbReference type="NCBI Taxonomy" id="551988"/>
    <lineage>
        <taxon>Bacteria</taxon>
        <taxon>Pseudomonadati</taxon>
        <taxon>Pseudomonadota</taxon>
        <taxon>Betaproteobacteria</taxon>
        <taxon>Burkholderiales</taxon>
        <taxon>Oxalobacteraceae</taxon>
        <taxon>Telluria group</taxon>
        <taxon>Duganella</taxon>
    </lineage>
</organism>
<evidence type="ECO:0000313" key="2">
    <source>
        <dbReference type="Proteomes" id="UP000475582"/>
    </source>
</evidence>
<dbReference type="OrthoDB" id="8772409at2"/>
<reference evidence="1 2" key="1">
    <citation type="submission" date="2019-11" db="EMBL/GenBank/DDBJ databases">
        <title>Type strains purchased from KCTC, JCM and DSMZ.</title>
        <authorList>
            <person name="Lu H."/>
        </authorList>
    </citation>
    <scope>NUCLEOTIDE SEQUENCE [LARGE SCALE GENOMIC DNA]</scope>
    <source>
        <strain evidence="1 2">KCTC 22382</strain>
    </source>
</reference>
<proteinExistence type="predicted"/>